<comment type="subunit">
    <text evidence="3">UreD, UreF and UreG form a complex that acts as a GTP-hydrolysis-dependent molecular chaperone, activating the urease apoprotein by helping to assemble the nickel containing metallocenter of UreC. The UreE protein probably delivers the nickel.</text>
</comment>
<name>A0A371WZU4_9HYPH</name>
<comment type="subcellular location">
    <subcellularLocation>
        <location evidence="3">Cytoplasm</location>
    </subcellularLocation>
</comment>
<evidence type="ECO:0000313" key="4">
    <source>
        <dbReference type="EMBL" id="RFC62489.1"/>
    </source>
</evidence>
<comment type="function">
    <text evidence="3">Required for maturation of urease via the functional incorporation of the urease nickel metallocenter.</text>
</comment>
<evidence type="ECO:0000256" key="3">
    <source>
        <dbReference type="HAMAP-Rule" id="MF_01385"/>
    </source>
</evidence>
<gene>
    <name evidence="3" type="primary">ureF</name>
    <name evidence="4" type="ORF">DYI37_14590</name>
</gene>
<evidence type="ECO:0000313" key="5">
    <source>
        <dbReference type="Proteomes" id="UP000264310"/>
    </source>
</evidence>
<proteinExistence type="inferred from homology"/>
<keyword evidence="5" id="KW-1185">Reference proteome</keyword>
<sequence>MTRWPALPPDIMFITGTGTNTSTPMSIATATDMLTHTSMIRWRAEGIPTTSQCRERAPNGRRTEMAPPLALLSWLSPVFPIGGYAYSAGLETAIAEDRLAGACDLTARIARLLASGFLWNDAVFLATAHRSAADETALLDLAAMVRAFAGSAERLAETFDQGRSFMAAVSPWAKSVRGGTKGAPIALADDALPLPVAIGRMAALHDFERLDTLAVFLHGAVLAQLQAAIRLSLIGQTGAADAMSRLEPAILETAERAATATPDDLGTACFAAEIDALRHETLAGRLFLS</sequence>
<keyword evidence="1 3" id="KW-0996">Nickel insertion</keyword>
<organism evidence="4 5">
    <name type="scientific">Fulvimarina endophytica</name>
    <dbReference type="NCBI Taxonomy" id="2293836"/>
    <lineage>
        <taxon>Bacteria</taxon>
        <taxon>Pseudomonadati</taxon>
        <taxon>Pseudomonadota</taxon>
        <taxon>Alphaproteobacteria</taxon>
        <taxon>Hyphomicrobiales</taxon>
        <taxon>Aurantimonadaceae</taxon>
        <taxon>Fulvimarina</taxon>
    </lineage>
</organism>
<accession>A0A371WZU4</accession>
<protein>
    <recommendedName>
        <fullName evidence="3">Urease accessory protein UreF</fullName>
    </recommendedName>
</protein>
<comment type="caution">
    <text evidence="4">The sequence shown here is derived from an EMBL/GenBank/DDBJ whole genome shotgun (WGS) entry which is preliminary data.</text>
</comment>
<evidence type="ECO:0000256" key="2">
    <source>
        <dbReference type="ARBA" id="ARBA00023186"/>
    </source>
</evidence>
<comment type="similarity">
    <text evidence="3">Belongs to the UreF family.</text>
</comment>
<dbReference type="Proteomes" id="UP000264310">
    <property type="component" value="Unassembled WGS sequence"/>
</dbReference>
<dbReference type="EMBL" id="QURL01000006">
    <property type="protein sequence ID" value="RFC62489.1"/>
    <property type="molecule type" value="Genomic_DNA"/>
</dbReference>
<dbReference type="HAMAP" id="MF_01385">
    <property type="entry name" value="UreF"/>
    <property type="match status" value="1"/>
</dbReference>
<evidence type="ECO:0000256" key="1">
    <source>
        <dbReference type="ARBA" id="ARBA00022988"/>
    </source>
</evidence>
<dbReference type="InterPro" id="IPR038277">
    <property type="entry name" value="UreF_sf"/>
</dbReference>
<reference evidence="4 5" key="1">
    <citation type="submission" date="2018-08" db="EMBL/GenBank/DDBJ databases">
        <title>Fulvimarina sp. 85, whole genome shotgun sequence.</title>
        <authorList>
            <person name="Tuo L."/>
        </authorList>
    </citation>
    <scope>NUCLEOTIDE SEQUENCE [LARGE SCALE GENOMIC DNA]</scope>
    <source>
        <strain evidence="4 5">85</strain>
    </source>
</reference>
<dbReference type="PANTHER" id="PTHR33620:SF1">
    <property type="entry name" value="UREASE ACCESSORY PROTEIN F"/>
    <property type="match status" value="1"/>
</dbReference>
<dbReference type="InterPro" id="IPR002639">
    <property type="entry name" value="UreF"/>
</dbReference>
<dbReference type="Gene3D" id="1.10.4190.10">
    <property type="entry name" value="Urease accessory protein UreF"/>
    <property type="match status" value="1"/>
</dbReference>
<keyword evidence="2 3" id="KW-0143">Chaperone</keyword>
<dbReference type="GO" id="GO:0005737">
    <property type="term" value="C:cytoplasm"/>
    <property type="evidence" value="ECO:0007669"/>
    <property type="project" value="UniProtKB-SubCell"/>
</dbReference>
<dbReference type="AlphaFoldDB" id="A0A371WZU4"/>
<dbReference type="PANTHER" id="PTHR33620">
    <property type="entry name" value="UREASE ACCESSORY PROTEIN F"/>
    <property type="match status" value="1"/>
</dbReference>
<keyword evidence="3" id="KW-0963">Cytoplasm</keyword>
<dbReference type="Pfam" id="PF01730">
    <property type="entry name" value="UreF"/>
    <property type="match status" value="1"/>
</dbReference>
<dbReference type="GO" id="GO:0016151">
    <property type="term" value="F:nickel cation binding"/>
    <property type="evidence" value="ECO:0007669"/>
    <property type="project" value="UniProtKB-UniRule"/>
</dbReference>